<keyword evidence="5 8" id="KW-0812">Transmembrane</keyword>
<reference evidence="11" key="1">
    <citation type="submission" date="2016-10" db="EMBL/GenBank/DDBJ databases">
        <authorList>
            <person name="de Groot N.N."/>
        </authorList>
    </citation>
    <scope>NUCLEOTIDE SEQUENCE</scope>
</reference>
<keyword evidence="11" id="KW-0489">Methyltransferase</keyword>
<evidence type="ECO:0000256" key="8">
    <source>
        <dbReference type="SAM" id="Phobius"/>
    </source>
</evidence>
<evidence type="ECO:0000256" key="2">
    <source>
        <dbReference type="ARBA" id="ARBA00005801"/>
    </source>
</evidence>
<dbReference type="InterPro" id="IPR000045">
    <property type="entry name" value="Prepilin_IV_endopep_pep"/>
</dbReference>
<keyword evidence="4" id="KW-0997">Cell inner membrane</keyword>
<evidence type="ECO:0000313" key="11">
    <source>
        <dbReference type="EMBL" id="SFV59308.1"/>
    </source>
</evidence>
<dbReference type="InterPro" id="IPR010627">
    <property type="entry name" value="Prepilin_pept_A24_N"/>
</dbReference>
<protein>
    <submittedName>
        <fullName evidence="11">Leader peptidase (Prepilin peptidase) / N-methyltransferase</fullName>
        <ecNumber evidence="11">3.4.23.43</ecNumber>
    </submittedName>
</protein>
<feature type="transmembrane region" description="Helical" evidence="8">
    <location>
        <begin position="195"/>
        <end position="218"/>
    </location>
</feature>
<name>A0A1W1C0E0_9ZZZZ</name>
<sequence length="250" mass="28467">MITISTIILALFFGLAIGSFLNVVIYRLPQQLDGKDININYPKRSFCPNCKTQLSILENIPLVSYLVQKGRCKHCNIKISGQYPTIEIITALLTLAIIIQLGITMQSGFILLFIYGLICLFVIDWQTQYLPDILTLPLLWLGLLFNLNYHFIDLSDAVIGGIIGYLFLWSIYWIFKLLRNKEGMGYGDFKLLAMFGAWFGWQSLTTILLFSSIVGIIYSLIFLRKNLDKPFAFGPFIILGAGFYYLQSII</sequence>
<keyword evidence="6 8" id="KW-1133">Transmembrane helix</keyword>
<dbReference type="PANTHER" id="PTHR30487">
    <property type="entry name" value="TYPE 4 PREPILIN-LIKE PROTEINS LEADER PEPTIDE-PROCESSING ENZYME"/>
    <property type="match status" value="1"/>
</dbReference>
<feature type="transmembrane region" description="Helical" evidence="8">
    <location>
        <begin position="83"/>
        <end position="103"/>
    </location>
</feature>
<evidence type="ECO:0000256" key="4">
    <source>
        <dbReference type="ARBA" id="ARBA00022519"/>
    </source>
</evidence>
<dbReference type="GO" id="GO:0008168">
    <property type="term" value="F:methyltransferase activity"/>
    <property type="evidence" value="ECO:0007669"/>
    <property type="project" value="UniProtKB-KW"/>
</dbReference>
<comment type="subcellular location">
    <subcellularLocation>
        <location evidence="1">Cell inner membrane</location>
        <topology evidence="1">Multi-pass membrane protein</topology>
    </subcellularLocation>
</comment>
<keyword evidence="11" id="KW-0808">Transferase</keyword>
<dbReference type="Gene3D" id="1.20.120.1220">
    <property type="match status" value="1"/>
</dbReference>
<evidence type="ECO:0000256" key="3">
    <source>
        <dbReference type="ARBA" id="ARBA00022475"/>
    </source>
</evidence>
<dbReference type="InterPro" id="IPR014032">
    <property type="entry name" value="Peptidase_A24A_bac"/>
</dbReference>
<dbReference type="GO" id="GO:0004190">
    <property type="term" value="F:aspartic-type endopeptidase activity"/>
    <property type="evidence" value="ECO:0007669"/>
    <property type="project" value="UniProtKB-EC"/>
</dbReference>
<dbReference type="EC" id="3.4.23.43" evidence="11"/>
<feature type="transmembrane region" description="Helical" evidence="8">
    <location>
        <begin position="133"/>
        <end position="151"/>
    </location>
</feature>
<dbReference type="Pfam" id="PF01478">
    <property type="entry name" value="Peptidase_A24"/>
    <property type="match status" value="1"/>
</dbReference>
<feature type="transmembrane region" description="Helical" evidence="8">
    <location>
        <begin position="230"/>
        <end position="246"/>
    </location>
</feature>
<gene>
    <name evidence="11" type="ORF">MNB_SUP05-5-179</name>
</gene>
<dbReference type="PANTHER" id="PTHR30487:SF0">
    <property type="entry name" value="PREPILIN LEADER PEPTIDASE_N-METHYLTRANSFERASE-RELATED"/>
    <property type="match status" value="1"/>
</dbReference>
<dbReference type="InterPro" id="IPR050882">
    <property type="entry name" value="Prepilin_peptidase/N-MTase"/>
</dbReference>
<dbReference type="GO" id="GO:0032259">
    <property type="term" value="P:methylation"/>
    <property type="evidence" value="ECO:0007669"/>
    <property type="project" value="UniProtKB-KW"/>
</dbReference>
<dbReference type="AlphaFoldDB" id="A0A1W1C0E0"/>
<evidence type="ECO:0000259" key="9">
    <source>
        <dbReference type="Pfam" id="PF01478"/>
    </source>
</evidence>
<comment type="similarity">
    <text evidence="2">Belongs to the peptidase A24 family.</text>
</comment>
<evidence type="ECO:0000256" key="7">
    <source>
        <dbReference type="ARBA" id="ARBA00023136"/>
    </source>
</evidence>
<evidence type="ECO:0000259" key="10">
    <source>
        <dbReference type="Pfam" id="PF06750"/>
    </source>
</evidence>
<feature type="transmembrane region" description="Helical" evidence="8">
    <location>
        <begin position="157"/>
        <end position="175"/>
    </location>
</feature>
<keyword evidence="7 8" id="KW-0472">Membrane</keyword>
<feature type="transmembrane region" description="Helical" evidence="8">
    <location>
        <begin position="6"/>
        <end position="26"/>
    </location>
</feature>
<evidence type="ECO:0000256" key="5">
    <source>
        <dbReference type="ARBA" id="ARBA00022692"/>
    </source>
</evidence>
<evidence type="ECO:0000256" key="6">
    <source>
        <dbReference type="ARBA" id="ARBA00022989"/>
    </source>
</evidence>
<evidence type="ECO:0000256" key="1">
    <source>
        <dbReference type="ARBA" id="ARBA00004429"/>
    </source>
</evidence>
<feature type="domain" description="Prepilin type IV endopeptidase peptidase" evidence="9">
    <location>
        <begin position="111"/>
        <end position="220"/>
    </location>
</feature>
<feature type="domain" description="Prepilin peptidase A24 N-terminal" evidence="10">
    <location>
        <begin position="13"/>
        <end position="100"/>
    </location>
</feature>
<keyword evidence="3" id="KW-1003">Cell membrane</keyword>
<dbReference type="EMBL" id="FPHJ01000026">
    <property type="protein sequence ID" value="SFV59308.1"/>
    <property type="molecule type" value="Genomic_DNA"/>
</dbReference>
<dbReference type="PRINTS" id="PR00864">
    <property type="entry name" value="PREPILNPTASE"/>
</dbReference>
<dbReference type="GO" id="GO:0005886">
    <property type="term" value="C:plasma membrane"/>
    <property type="evidence" value="ECO:0007669"/>
    <property type="project" value="UniProtKB-SubCell"/>
</dbReference>
<organism evidence="11">
    <name type="scientific">hydrothermal vent metagenome</name>
    <dbReference type="NCBI Taxonomy" id="652676"/>
    <lineage>
        <taxon>unclassified sequences</taxon>
        <taxon>metagenomes</taxon>
        <taxon>ecological metagenomes</taxon>
    </lineage>
</organism>
<dbReference type="Pfam" id="PF06750">
    <property type="entry name" value="A24_N_bact"/>
    <property type="match status" value="1"/>
</dbReference>
<proteinExistence type="inferred from homology"/>
<accession>A0A1W1C0E0</accession>
<keyword evidence="11" id="KW-0378">Hydrolase</keyword>
<dbReference type="GO" id="GO:0006465">
    <property type="term" value="P:signal peptide processing"/>
    <property type="evidence" value="ECO:0007669"/>
    <property type="project" value="TreeGrafter"/>
</dbReference>